<dbReference type="AlphaFoldDB" id="F4Y2X5"/>
<dbReference type="OrthoDB" id="9802901at2"/>
<keyword evidence="2" id="KW-0540">Nuclease</keyword>
<keyword evidence="3" id="KW-1185">Reference proteome</keyword>
<dbReference type="InterPro" id="IPR052892">
    <property type="entry name" value="NA-targeting_endonuclease"/>
</dbReference>
<dbReference type="GO" id="GO:0004519">
    <property type="term" value="F:endonuclease activity"/>
    <property type="evidence" value="ECO:0007669"/>
    <property type="project" value="UniProtKB-KW"/>
</dbReference>
<dbReference type="CDD" id="cd00085">
    <property type="entry name" value="HNHc"/>
    <property type="match status" value="1"/>
</dbReference>
<dbReference type="Proteomes" id="UP000003959">
    <property type="component" value="Unassembled WGS sequence"/>
</dbReference>
<keyword evidence="2" id="KW-0378">Hydrolase</keyword>
<dbReference type="eggNOG" id="COG1403">
    <property type="taxonomic scope" value="Bacteria"/>
</dbReference>
<keyword evidence="2" id="KW-0255">Endonuclease</keyword>
<dbReference type="EMBL" id="GL890971">
    <property type="protein sequence ID" value="EGJ28969.1"/>
    <property type="molecule type" value="Genomic_DNA"/>
</dbReference>
<evidence type="ECO:0000259" key="1">
    <source>
        <dbReference type="SMART" id="SM00507"/>
    </source>
</evidence>
<dbReference type="InterPro" id="IPR003615">
    <property type="entry name" value="HNH_nuc"/>
</dbReference>
<dbReference type="PANTHER" id="PTHR33877:SF2">
    <property type="entry name" value="OS07G0170200 PROTEIN"/>
    <property type="match status" value="1"/>
</dbReference>
<feature type="domain" description="HNH nuclease" evidence="1">
    <location>
        <begin position="183"/>
        <end position="234"/>
    </location>
</feature>
<reference evidence="3" key="1">
    <citation type="journal article" date="2011" name="Proc. Natl. Acad. Sci. U.S.A.">
        <title>Genomic insights into the physiology and ecology of the marine filamentous cyanobacterium Lyngbya majuscula.</title>
        <authorList>
            <person name="Jones A.C."/>
            <person name="Monroe E.A."/>
            <person name="Podell S."/>
            <person name="Hess W.R."/>
            <person name="Klages S."/>
            <person name="Esquenazi E."/>
            <person name="Niessen S."/>
            <person name="Hoover H."/>
            <person name="Rothmann M."/>
            <person name="Lasken R.S."/>
            <person name="Yates J.R.III."/>
            <person name="Reinhardt R."/>
            <person name="Kube M."/>
            <person name="Burkart M.D."/>
            <person name="Allen E.E."/>
            <person name="Dorrestein P.C."/>
            <person name="Gerwick W.H."/>
            <person name="Gerwick L."/>
        </authorList>
    </citation>
    <scope>NUCLEOTIDE SEQUENCE [LARGE SCALE GENOMIC DNA]</scope>
    <source>
        <strain evidence="3">3L</strain>
    </source>
</reference>
<dbReference type="Pfam" id="PF14239">
    <property type="entry name" value="RRXRR"/>
    <property type="match status" value="1"/>
</dbReference>
<protein>
    <submittedName>
        <fullName evidence="2">Restriction endonuclease</fullName>
    </submittedName>
</protein>
<dbReference type="NCBIfam" id="NF040563">
    <property type="entry name" value="guided_IscB"/>
    <property type="match status" value="1"/>
</dbReference>
<dbReference type="InterPro" id="IPR047693">
    <property type="entry name" value="RNA-guided_IscB-like"/>
</dbReference>
<evidence type="ECO:0000313" key="2">
    <source>
        <dbReference type="EMBL" id="EGJ28969.1"/>
    </source>
</evidence>
<dbReference type="InterPro" id="IPR025938">
    <property type="entry name" value="RRXRR_dom"/>
</dbReference>
<name>F4Y2X5_9CYAN</name>
<organism evidence="2 3">
    <name type="scientific">Moorena producens 3L</name>
    <dbReference type="NCBI Taxonomy" id="489825"/>
    <lineage>
        <taxon>Bacteria</taxon>
        <taxon>Bacillati</taxon>
        <taxon>Cyanobacteriota</taxon>
        <taxon>Cyanophyceae</taxon>
        <taxon>Coleofasciculales</taxon>
        <taxon>Coleofasciculaceae</taxon>
        <taxon>Moorena</taxon>
    </lineage>
</organism>
<accession>F4Y2X5</accession>
<dbReference type="GO" id="GO:0003676">
    <property type="term" value="F:nucleic acid binding"/>
    <property type="evidence" value="ECO:0007669"/>
    <property type="project" value="InterPro"/>
</dbReference>
<dbReference type="RefSeq" id="WP_008190918.1">
    <property type="nucleotide sequence ID" value="NZ_GL890971.1"/>
</dbReference>
<proteinExistence type="predicted"/>
<dbReference type="GO" id="GO:0008270">
    <property type="term" value="F:zinc ion binding"/>
    <property type="evidence" value="ECO:0007669"/>
    <property type="project" value="InterPro"/>
</dbReference>
<evidence type="ECO:0000313" key="3">
    <source>
        <dbReference type="Proteomes" id="UP000003959"/>
    </source>
</evidence>
<dbReference type="InterPro" id="IPR002711">
    <property type="entry name" value="HNH"/>
</dbReference>
<sequence length="429" mass="47901">MCNYVFVLDASHKPLNPCRPVTARKLLTAGKAAVYRRYPFTIILKKQVDGVAKPMSLKIDPGSKITGLAIVYGNQVVWSAEIEHRGSKIKSALDSRRAVRRSRRNRKCRYRKPRFNNRKRPEGWLAPSLQHRVATTMTWVLKLMKLTPIGGISQELVRFDTQKLQNPEISGIEYQQGELMGYEVREYLYQKWGRQCVYCGANSVKLEVEHIVPKSKGGTNRVNNLTLACHGCNQAKGNLDARDFLSGKPDVLKRILGKAKQPLLDAAAVNSTRWQLYQSLKETGLSVAVGTGGRTKYNRIKLGLPKGHWVDAACVGEVATLKIVTRQPLLIKAMGHGCRQVIQMDKYGFPRKGYKPKHPVKGWKTGDIVNVVAGKNAGLKGVRIKSVRAKGNFDLIGSFNGASNKVLSASQNYIQCVHRHDGYSYSFAE</sequence>
<dbReference type="PANTHER" id="PTHR33877">
    <property type="entry name" value="SLL1193 PROTEIN"/>
    <property type="match status" value="1"/>
</dbReference>
<dbReference type="Gene3D" id="1.10.30.50">
    <property type="match status" value="1"/>
</dbReference>
<gene>
    <name evidence="2" type="ORF">LYNGBM3L_68680</name>
</gene>
<dbReference type="SMART" id="SM00507">
    <property type="entry name" value="HNHc"/>
    <property type="match status" value="1"/>
</dbReference>
<dbReference type="HOGENOM" id="CLU_036716_0_0_3"/>
<dbReference type="Pfam" id="PF01844">
    <property type="entry name" value="HNH"/>
    <property type="match status" value="1"/>
</dbReference>